<evidence type="ECO:0000313" key="3">
    <source>
        <dbReference type="EMBL" id="SCU92135.1"/>
    </source>
</evidence>
<dbReference type="STRING" id="1266660.A0A1G4JNQ9"/>
<dbReference type="Proteomes" id="UP000190274">
    <property type="component" value="Chromosome F"/>
</dbReference>
<feature type="region of interest" description="Disordered" evidence="1">
    <location>
        <begin position="99"/>
        <end position="165"/>
    </location>
</feature>
<proteinExistence type="predicted"/>
<organism evidence="3 4">
    <name type="scientific">Lachancea dasiensis</name>
    <dbReference type="NCBI Taxonomy" id="1072105"/>
    <lineage>
        <taxon>Eukaryota</taxon>
        <taxon>Fungi</taxon>
        <taxon>Dikarya</taxon>
        <taxon>Ascomycota</taxon>
        <taxon>Saccharomycotina</taxon>
        <taxon>Saccharomycetes</taxon>
        <taxon>Saccharomycetales</taxon>
        <taxon>Saccharomycetaceae</taxon>
        <taxon>Lachancea</taxon>
    </lineage>
</organism>
<keyword evidence="2" id="KW-1133">Transmembrane helix</keyword>
<keyword evidence="2" id="KW-0472">Membrane</keyword>
<feature type="compositionally biased region" description="Basic and acidic residues" evidence="1">
    <location>
        <begin position="36"/>
        <end position="54"/>
    </location>
</feature>
<name>A0A1G4JNQ9_9SACH</name>
<evidence type="ECO:0000313" key="4">
    <source>
        <dbReference type="Proteomes" id="UP000190274"/>
    </source>
</evidence>
<reference evidence="3 4" key="1">
    <citation type="submission" date="2016-03" db="EMBL/GenBank/DDBJ databases">
        <authorList>
            <person name="Devillers H."/>
        </authorList>
    </citation>
    <scope>NUCLEOTIDE SEQUENCE [LARGE SCALE GENOMIC DNA]</scope>
    <source>
        <strain evidence="3">CBS 10888</strain>
    </source>
</reference>
<dbReference type="GO" id="GO:0005385">
    <property type="term" value="F:zinc ion transmembrane transporter activity"/>
    <property type="evidence" value="ECO:0007669"/>
    <property type="project" value="EnsemblFungi"/>
</dbReference>
<dbReference type="AlphaFoldDB" id="A0A1G4JNQ9"/>
<evidence type="ECO:0000256" key="1">
    <source>
        <dbReference type="SAM" id="MobiDB-lite"/>
    </source>
</evidence>
<feature type="compositionally biased region" description="Basic and acidic residues" evidence="1">
    <location>
        <begin position="122"/>
        <end position="132"/>
    </location>
</feature>
<keyword evidence="2" id="KW-0812">Transmembrane</keyword>
<accession>A0A1G4JNQ9</accession>
<feature type="transmembrane region" description="Helical" evidence="2">
    <location>
        <begin position="288"/>
        <end position="310"/>
    </location>
</feature>
<sequence>MDSPNIGAFNESLLNSPFGDVPMTPQRMNSIVEEDSISKDEVEPQKKPTVEETPQRPLSFYSAAGGNNSSNSLIANPSFSFGMGSNNIINDSSFPTNKRHSLKYVPGPKLPPQSSSRSKSPVRLDRTPSPERSKRRSSLVLDKPFNFSSSTLQPPSSSGSVARTSFRKGHRYKHSSVSMNFFQEPEVKIPLNIAKSLPIPDFSDLKSNIPWPRGHIQITLTALQVMSCVITFHLGHKKTWNNFITLSHFVLYDVIGSLAIILVENLSQFQVWTTGTITFPFGLNRIDLLSSFALAISLCFMGLDLFFHILEETIVLFVESTNHDHHEEIAPKIPHSHHASALLHTTDDTRLWYGVLAPNFVLSLLTLLMTFHSNSHNKFKAKNPLITCCYISYLVLYPWISKFTNSSDYLATGLLSIFIMTYGWRIAKWTSTILLLGFSTESLEGLILDNGTQESEGTHSRNAIKTMSNTLPLANSKLSSETVVAKHLEPGVVKSKIKESVEELAVFRANCQLSNDDLIIIKVNFDQYIVLMKIHMSGGSNDDELKLRTAVDKCIRKSLPLVETTIDVSRI</sequence>
<feature type="transmembrane region" description="Helical" evidence="2">
    <location>
        <begin position="406"/>
        <end position="424"/>
    </location>
</feature>
<gene>
    <name evidence="3" type="ORF">LADA_0F14576G</name>
</gene>
<dbReference type="GO" id="GO:0005783">
    <property type="term" value="C:endoplasmic reticulum"/>
    <property type="evidence" value="ECO:0007669"/>
    <property type="project" value="EnsemblFungi"/>
</dbReference>
<dbReference type="EMBL" id="LT598458">
    <property type="protein sequence ID" value="SCU92135.1"/>
    <property type="molecule type" value="Genomic_DNA"/>
</dbReference>
<feature type="compositionally biased region" description="Low complexity" evidence="1">
    <location>
        <begin position="148"/>
        <end position="160"/>
    </location>
</feature>
<keyword evidence="4" id="KW-1185">Reference proteome</keyword>
<protein>
    <submittedName>
        <fullName evidence="3">LADA_0F14576g1_1</fullName>
    </submittedName>
</protein>
<dbReference type="OrthoDB" id="5382797at2759"/>
<feature type="transmembrane region" description="Helical" evidence="2">
    <location>
        <begin position="351"/>
        <end position="371"/>
    </location>
</feature>
<feature type="region of interest" description="Disordered" evidence="1">
    <location>
        <begin position="1"/>
        <end position="69"/>
    </location>
</feature>
<feature type="transmembrane region" description="Helical" evidence="2">
    <location>
        <begin position="383"/>
        <end position="400"/>
    </location>
</feature>
<evidence type="ECO:0000256" key="2">
    <source>
        <dbReference type="SAM" id="Phobius"/>
    </source>
</evidence>
<feature type="transmembrane region" description="Helical" evidence="2">
    <location>
        <begin position="246"/>
        <end position="267"/>
    </location>
</feature>